<dbReference type="EMBL" id="CP000806">
    <property type="protein sequence ID" value="ACB50674.1"/>
    <property type="molecule type" value="Genomic_DNA"/>
</dbReference>
<name>B1WVT7_CROS5</name>
<evidence type="ECO:0000313" key="1">
    <source>
        <dbReference type="EMBL" id="ACB50674.1"/>
    </source>
</evidence>
<proteinExistence type="predicted"/>
<sequence length="96" mass="11117">MPKQAFIAPHLSTEELKEKYRKAKDSVEARRWHFLWKVANGWTVKNSAIAVGISNSYGWKILKSYSTTSLRMVICLWICGTQNRKNLMVLNTESQQ</sequence>
<accession>B1WVT7</accession>
<dbReference type="eggNOG" id="COG3415">
    <property type="taxonomic scope" value="Bacteria"/>
</dbReference>
<protein>
    <submittedName>
        <fullName evidence="1">Uncharacterized protein</fullName>
    </submittedName>
</protein>
<dbReference type="Proteomes" id="UP000001203">
    <property type="component" value="Chromosome circular"/>
</dbReference>
<organism evidence="1 2">
    <name type="scientific">Crocosphaera subtropica (strain ATCC 51142 / BH68)</name>
    <name type="common">Cyanothece sp. (strain ATCC 51142)</name>
    <dbReference type="NCBI Taxonomy" id="43989"/>
    <lineage>
        <taxon>Bacteria</taxon>
        <taxon>Bacillati</taxon>
        <taxon>Cyanobacteriota</taxon>
        <taxon>Cyanophyceae</taxon>
        <taxon>Oscillatoriophycideae</taxon>
        <taxon>Chroococcales</taxon>
        <taxon>Aphanothecaceae</taxon>
        <taxon>Crocosphaera</taxon>
        <taxon>Crocosphaera subtropica</taxon>
    </lineage>
</organism>
<keyword evidence="2" id="KW-1185">Reference proteome</keyword>
<reference evidence="1 2" key="1">
    <citation type="journal article" date="2008" name="Proc. Natl. Acad. Sci. U.S.A.">
        <title>The genome of Cyanothece 51142, a unicellular diazotrophic cyanobacterium important in the marine nitrogen cycle.</title>
        <authorList>
            <person name="Welsh E.A."/>
            <person name="Liberton M."/>
            <person name="Stoeckel J."/>
            <person name="Loh T."/>
            <person name="Elvitigala T."/>
            <person name="Wang C."/>
            <person name="Wollam A."/>
            <person name="Fulton R.S."/>
            <person name="Clifton S.W."/>
            <person name="Jacobs J.M."/>
            <person name="Aurora R."/>
            <person name="Ghosh B.K."/>
            <person name="Sherman L.A."/>
            <person name="Smith R.D."/>
            <person name="Wilson R.K."/>
            <person name="Pakrasi H.B."/>
        </authorList>
    </citation>
    <scope>NUCLEOTIDE SEQUENCE [LARGE SCALE GENOMIC DNA]</scope>
    <source>
        <strain evidence="2">ATCC 51142 / BH68</strain>
    </source>
</reference>
<dbReference type="HOGENOM" id="CLU_2355046_0_0_3"/>
<dbReference type="AlphaFoldDB" id="B1WVT7"/>
<dbReference type="RefSeq" id="WP_009544145.1">
    <property type="nucleotide sequence ID" value="NC_010546.1"/>
</dbReference>
<dbReference type="Pfam" id="PF13384">
    <property type="entry name" value="HTH_23"/>
    <property type="match status" value="1"/>
</dbReference>
<gene>
    <name evidence="1" type="ordered locus">cce_1324</name>
</gene>
<dbReference type="KEGG" id="cyt:cce_1324"/>
<evidence type="ECO:0000313" key="2">
    <source>
        <dbReference type="Proteomes" id="UP000001203"/>
    </source>
</evidence>
<dbReference type="STRING" id="43989.cce_1324"/>